<feature type="compositionally biased region" description="Low complexity" evidence="3">
    <location>
        <begin position="651"/>
        <end position="678"/>
    </location>
</feature>
<sequence>MSCAFCPTLSSFFLSSPVSDSAAPGPTPGWEQSSFLSITLPNRAFDKTPQVVVGRTSSLPESVLAFLEGGREAGGRRCLENPASCDEKRHHLDGQGRFPRMKDALSWWSRYLTADEDSNNRTSSTPPGSPSSPQEKGDTSLAGPPCGARTPLNSHTLYPSAKIGVSVCDLHKGQLSTSPTSVPSPQQPPMTSSGSQRKSILKGSKSTPSLFTQTTMREANGPPVETGGKKEKVTEDALPSPPSKSLQPPGMAASPVASARFEAKFGALRQDRIHAEQLVIIFGGREQEDWKTLDERDLQSRFSAFGTVKSCKLVRNSKGVSRAFGFVSFTTHAEALAAIEGLNERILEPSRDTLIRLGKTPPPPPPPDDTRPSGSVSTSARPSYPGGMGADGLERRRIRVKLKTDGETSGSASESKESLAPILPPLTGVSEPYGLTAASSVAERTVTTHPPSTSAATGTGLASTVAVPQSASRSRSRASQRGVTPEGGGGGGDPHNIIVVPPQYGTHPSHSGFGPHPPTRAPPFWLTPPMPRRHLAPRTAAGLSPVPESPQPPHVLPPPSSSEAPSSSFRTPADPSPSQALPQALPLPSQIGVSPSLLYRTTPVFSDNRQSLSSSLRASEARPSVPTGAQHQLTQTLPRAGESSPSMHQKPLAAAPSPLASYPQPSASYPQQPQQQHHLQIPPAFVPETTVPYFSTSPPSFPATVQTAPAMLLSSPMQPSVPTGYAAPLSPAIQRWPQRPTSSPPSRNPRLSQRPYQQTLYEESGVSPAVWGGPRPATAEYQVPYGEPPSASAIIAGGSQSVPHAAGGGGPISPTAAAASGGVWGE</sequence>
<feature type="compositionally biased region" description="Low complexity" evidence="3">
    <location>
        <begin position="452"/>
        <end position="481"/>
    </location>
</feature>
<reference evidence="5" key="1">
    <citation type="submission" date="2014-11" db="EMBL/GenBank/DDBJ databases">
        <authorList>
            <person name="Otto D Thomas"/>
            <person name="Naeem Raeece"/>
        </authorList>
    </citation>
    <scope>NUCLEOTIDE SEQUENCE</scope>
</reference>
<evidence type="ECO:0000256" key="3">
    <source>
        <dbReference type="SAM" id="MobiDB-lite"/>
    </source>
</evidence>
<feature type="region of interest" description="Disordered" evidence="3">
    <location>
        <begin position="792"/>
        <end position="826"/>
    </location>
</feature>
<feature type="compositionally biased region" description="Polar residues" evidence="3">
    <location>
        <begin position="627"/>
        <end position="647"/>
    </location>
</feature>
<feature type="compositionally biased region" description="Low complexity" evidence="3">
    <location>
        <begin position="576"/>
        <end position="590"/>
    </location>
</feature>
<feature type="compositionally biased region" description="Pro residues" evidence="3">
    <location>
        <begin position="515"/>
        <end position="530"/>
    </location>
</feature>
<feature type="compositionally biased region" description="Low complexity" evidence="3">
    <location>
        <begin position="505"/>
        <end position="514"/>
    </location>
</feature>
<evidence type="ECO:0000256" key="1">
    <source>
        <dbReference type="ARBA" id="ARBA00022884"/>
    </source>
</evidence>
<accession>A0A0G4G3A4</accession>
<dbReference type="SUPFAM" id="SSF54928">
    <property type="entry name" value="RNA-binding domain, RBD"/>
    <property type="match status" value="1"/>
</dbReference>
<feature type="region of interest" description="Disordered" evidence="3">
    <location>
        <begin position="439"/>
        <end position="591"/>
    </location>
</feature>
<feature type="compositionally biased region" description="Polar residues" evidence="3">
    <location>
        <begin position="204"/>
        <end position="217"/>
    </location>
</feature>
<dbReference type="InterPro" id="IPR000504">
    <property type="entry name" value="RRM_dom"/>
</dbReference>
<dbReference type="GO" id="GO:0003723">
    <property type="term" value="F:RNA binding"/>
    <property type="evidence" value="ECO:0007669"/>
    <property type="project" value="UniProtKB-UniRule"/>
</dbReference>
<feature type="region of interest" description="Disordered" evidence="3">
    <location>
        <begin position="723"/>
        <end position="768"/>
    </location>
</feature>
<feature type="region of interest" description="Disordered" evidence="3">
    <location>
        <begin position="116"/>
        <end position="156"/>
    </location>
</feature>
<dbReference type="Pfam" id="PF00076">
    <property type="entry name" value="RRM_1"/>
    <property type="match status" value="1"/>
</dbReference>
<dbReference type="EMBL" id="CDMZ01000843">
    <property type="protein sequence ID" value="CEM22614.1"/>
    <property type="molecule type" value="Genomic_DNA"/>
</dbReference>
<dbReference type="AlphaFoldDB" id="A0A0G4G3A4"/>
<feature type="region of interest" description="Disordered" evidence="3">
    <location>
        <begin position="607"/>
        <end position="678"/>
    </location>
</feature>
<dbReference type="PANTHER" id="PTHR48024">
    <property type="entry name" value="GEO13361P1-RELATED"/>
    <property type="match status" value="1"/>
</dbReference>
<evidence type="ECO:0000259" key="4">
    <source>
        <dbReference type="PROSITE" id="PS50102"/>
    </source>
</evidence>
<dbReference type="InterPro" id="IPR012677">
    <property type="entry name" value="Nucleotide-bd_a/b_plait_sf"/>
</dbReference>
<dbReference type="SMART" id="SM00360">
    <property type="entry name" value="RRM"/>
    <property type="match status" value="1"/>
</dbReference>
<feature type="region of interest" description="Disordered" evidence="3">
    <location>
        <begin position="354"/>
        <end position="425"/>
    </location>
</feature>
<dbReference type="Gene3D" id="3.30.70.330">
    <property type="match status" value="1"/>
</dbReference>
<dbReference type="PANTHER" id="PTHR48024:SF56">
    <property type="entry name" value="HETEROGENEOUS NUCLEAR RIBONUCLEOPROTEIN A0"/>
    <property type="match status" value="1"/>
</dbReference>
<dbReference type="VEuPathDB" id="CryptoDB:Cvel_20008"/>
<proteinExistence type="predicted"/>
<keyword evidence="1 2" id="KW-0694">RNA-binding</keyword>
<dbReference type="InterPro" id="IPR035979">
    <property type="entry name" value="RBD_domain_sf"/>
</dbReference>
<organism evidence="5">
    <name type="scientific">Chromera velia CCMP2878</name>
    <dbReference type="NCBI Taxonomy" id="1169474"/>
    <lineage>
        <taxon>Eukaryota</taxon>
        <taxon>Sar</taxon>
        <taxon>Alveolata</taxon>
        <taxon>Colpodellida</taxon>
        <taxon>Chromeraceae</taxon>
        <taxon>Chromera</taxon>
    </lineage>
</organism>
<dbReference type="InterPro" id="IPR050886">
    <property type="entry name" value="RNA-binding_reg"/>
</dbReference>
<feature type="compositionally biased region" description="Polar residues" evidence="3">
    <location>
        <begin position="372"/>
        <end position="381"/>
    </location>
</feature>
<name>A0A0G4G3A4_9ALVE</name>
<feature type="compositionally biased region" description="Low complexity" evidence="3">
    <location>
        <begin position="176"/>
        <end position="196"/>
    </location>
</feature>
<evidence type="ECO:0000256" key="2">
    <source>
        <dbReference type="PROSITE-ProRule" id="PRU00176"/>
    </source>
</evidence>
<feature type="compositionally biased region" description="Low complexity" evidence="3">
    <location>
        <begin position="611"/>
        <end position="624"/>
    </location>
</feature>
<dbReference type="PROSITE" id="PS50102">
    <property type="entry name" value="RRM"/>
    <property type="match status" value="1"/>
</dbReference>
<evidence type="ECO:0000313" key="5">
    <source>
        <dbReference type="EMBL" id="CEM22614.1"/>
    </source>
</evidence>
<feature type="compositionally biased region" description="Pro residues" evidence="3">
    <location>
        <begin position="547"/>
        <end position="560"/>
    </location>
</feature>
<protein>
    <recommendedName>
        <fullName evidence="4">RRM domain-containing protein</fullName>
    </recommendedName>
</protein>
<gene>
    <name evidence="5" type="ORF">Cvel_20008</name>
</gene>
<feature type="region of interest" description="Disordered" evidence="3">
    <location>
        <begin position="174"/>
        <end position="252"/>
    </location>
</feature>
<feature type="domain" description="RRM" evidence="4">
    <location>
        <begin position="278"/>
        <end position="360"/>
    </location>
</feature>